<evidence type="ECO:0000256" key="3">
    <source>
        <dbReference type="ARBA" id="ARBA00023082"/>
    </source>
</evidence>
<dbReference type="NCBIfam" id="TIGR02983">
    <property type="entry name" value="SigE-fam_strep"/>
    <property type="match status" value="1"/>
</dbReference>
<comment type="similarity">
    <text evidence="1">Belongs to the sigma-70 factor family. ECF subfamily.</text>
</comment>
<name>A0ABN2A9B9_9ACTN</name>
<keyword evidence="2" id="KW-0805">Transcription regulation</keyword>
<evidence type="ECO:0000256" key="4">
    <source>
        <dbReference type="ARBA" id="ARBA00023125"/>
    </source>
</evidence>
<feature type="domain" description="RNA polymerase sigma-70 region 2" evidence="7">
    <location>
        <begin position="25"/>
        <end position="76"/>
    </location>
</feature>
<proteinExistence type="inferred from homology"/>
<dbReference type="Gene3D" id="1.10.10.10">
    <property type="entry name" value="Winged helix-like DNA-binding domain superfamily/Winged helix DNA-binding domain"/>
    <property type="match status" value="1"/>
</dbReference>
<dbReference type="CDD" id="cd06171">
    <property type="entry name" value="Sigma70_r4"/>
    <property type="match status" value="1"/>
</dbReference>
<dbReference type="Proteomes" id="UP001500842">
    <property type="component" value="Unassembled WGS sequence"/>
</dbReference>
<dbReference type="InterPro" id="IPR014284">
    <property type="entry name" value="RNA_pol_sigma-70_dom"/>
</dbReference>
<keyword evidence="5" id="KW-0804">Transcription</keyword>
<dbReference type="Pfam" id="PF08281">
    <property type="entry name" value="Sigma70_r4_2"/>
    <property type="match status" value="1"/>
</dbReference>
<dbReference type="InterPro" id="IPR013324">
    <property type="entry name" value="RNA_pol_sigma_r3/r4-like"/>
</dbReference>
<keyword evidence="10" id="KW-1185">Reference proteome</keyword>
<dbReference type="SUPFAM" id="SSF88659">
    <property type="entry name" value="Sigma3 and sigma4 domains of RNA polymerase sigma factors"/>
    <property type="match status" value="1"/>
</dbReference>
<sequence>MDADFADFVAAKQNGLLRYGMLLTGGDPHTAADLAQETFLRLGRRWRHVREVEHQDAYARRTMTRLWWSRSKRDRREVLRAEPHERAGDEPRPAWESELWAALQQLPPRQRAVLVLRYYEDCSEKEIAEVLACRPGTVKSQASRGMVTLRRLLGVSEGTGDSTGDSTDEGAVGRSGG</sequence>
<reference evidence="9 10" key="1">
    <citation type="journal article" date="2019" name="Int. J. Syst. Evol. Microbiol.">
        <title>The Global Catalogue of Microorganisms (GCM) 10K type strain sequencing project: providing services to taxonomists for standard genome sequencing and annotation.</title>
        <authorList>
            <consortium name="The Broad Institute Genomics Platform"/>
            <consortium name="The Broad Institute Genome Sequencing Center for Infectious Disease"/>
            <person name="Wu L."/>
            <person name="Ma J."/>
        </authorList>
    </citation>
    <scope>NUCLEOTIDE SEQUENCE [LARGE SCALE GENOMIC DNA]</scope>
    <source>
        <strain evidence="9 10">JCM 14942</strain>
    </source>
</reference>
<accession>A0ABN2A9B9</accession>
<feature type="domain" description="RNA polymerase sigma factor 70 region 4 type 2" evidence="8">
    <location>
        <begin position="98"/>
        <end position="148"/>
    </location>
</feature>
<dbReference type="SUPFAM" id="SSF88946">
    <property type="entry name" value="Sigma2 domain of RNA polymerase sigma factors"/>
    <property type="match status" value="1"/>
</dbReference>
<dbReference type="InterPro" id="IPR014325">
    <property type="entry name" value="RNA_pol_sigma-E_actinobac"/>
</dbReference>
<dbReference type="RefSeq" id="WP_141005382.1">
    <property type="nucleotide sequence ID" value="NZ_BAAAOR010000014.1"/>
</dbReference>
<evidence type="ECO:0000256" key="2">
    <source>
        <dbReference type="ARBA" id="ARBA00023015"/>
    </source>
</evidence>
<dbReference type="InterPro" id="IPR039425">
    <property type="entry name" value="RNA_pol_sigma-70-like"/>
</dbReference>
<dbReference type="Pfam" id="PF04542">
    <property type="entry name" value="Sigma70_r2"/>
    <property type="match status" value="1"/>
</dbReference>
<evidence type="ECO:0000256" key="6">
    <source>
        <dbReference type="SAM" id="MobiDB-lite"/>
    </source>
</evidence>
<keyword evidence="4" id="KW-0238">DNA-binding</keyword>
<gene>
    <name evidence="9" type="ORF">GCM10009788_18330</name>
</gene>
<dbReference type="InterPro" id="IPR007627">
    <property type="entry name" value="RNA_pol_sigma70_r2"/>
</dbReference>
<dbReference type="EMBL" id="BAAAOR010000014">
    <property type="protein sequence ID" value="GAA1514293.1"/>
    <property type="molecule type" value="Genomic_DNA"/>
</dbReference>
<dbReference type="InterPro" id="IPR036388">
    <property type="entry name" value="WH-like_DNA-bd_sf"/>
</dbReference>
<dbReference type="NCBIfam" id="TIGR02937">
    <property type="entry name" value="sigma70-ECF"/>
    <property type="match status" value="1"/>
</dbReference>
<feature type="region of interest" description="Disordered" evidence="6">
    <location>
        <begin position="154"/>
        <end position="177"/>
    </location>
</feature>
<dbReference type="InterPro" id="IPR013325">
    <property type="entry name" value="RNA_pol_sigma_r2"/>
</dbReference>
<keyword evidence="3" id="KW-0731">Sigma factor</keyword>
<evidence type="ECO:0000256" key="5">
    <source>
        <dbReference type="ARBA" id="ARBA00023163"/>
    </source>
</evidence>
<dbReference type="PANTHER" id="PTHR43133">
    <property type="entry name" value="RNA POLYMERASE ECF-TYPE SIGMA FACTO"/>
    <property type="match status" value="1"/>
</dbReference>
<dbReference type="PANTHER" id="PTHR43133:SF50">
    <property type="entry name" value="ECF RNA POLYMERASE SIGMA FACTOR SIGM"/>
    <property type="match status" value="1"/>
</dbReference>
<comment type="caution">
    <text evidence="9">The sequence shown here is derived from an EMBL/GenBank/DDBJ whole genome shotgun (WGS) entry which is preliminary data.</text>
</comment>
<organism evidence="9 10">
    <name type="scientific">Nocardioides humi</name>
    <dbReference type="NCBI Taxonomy" id="449461"/>
    <lineage>
        <taxon>Bacteria</taxon>
        <taxon>Bacillati</taxon>
        <taxon>Actinomycetota</taxon>
        <taxon>Actinomycetes</taxon>
        <taxon>Propionibacteriales</taxon>
        <taxon>Nocardioidaceae</taxon>
        <taxon>Nocardioides</taxon>
    </lineage>
</organism>
<evidence type="ECO:0000259" key="7">
    <source>
        <dbReference type="Pfam" id="PF04542"/>
    </source>
</evidence>
<dbReference type="Gene3D" id="1.10.1740.10">
    <property type="match status" value="1"/>
</dbReference>
<evidence type="ECO:0000313" key="10">
    <source>
        <dbReference type="Proteomes" id="UP001500842"/>
    </source>
</evidence>
<evidence type="ECO:0000259" key="8">
    <source>
        <dbReference type="Pfam" id="PF08281"/>
    </source>
</evidence>
<dbReference type="InterPro" id="IPR013249">
    <property type="entry name" value="RNA_pol_sigma70_r4_t2"/>
</dbReference>
<evidence type="ECO:0000256" key="1">
    <source>
        <dbReference type="ARBA" id="ARBA00010641"/>
    </source>
</evidence>
<evidence type="ECO:0000313" key="9">
    <source>
        <dbReference type="EMBL" id="GAA1514293.1"/>
    </source>
</evidence>
<protein>
    <submittedName>
        <fullName evidence="9">SigE family RNA polymerase sigma factor</fullName>
    </submittedName>
</protein>